<sequence length="186" mass="21015">MEQIRELVNVDALTGVYNRRRLFEVISEESNRYSRMPGSFSICLMDIDHFKEVNDTYGHQAGDMILQAVARSVKDGLRTIDCFGRYGGEEFLLVLPQTPLEGARIKAERVRETIERLTFPDIGDDFRVTVSIGVAEYHREESTDDTLLRADQALYAAKHDGRNNVKLAATRTPQKSPLSAPSVRPI</sequence>
<dbReference type="GO" id="GO:0052621">
    <property type="term" value="F:diguanylate cyclase activity"/>
    <property type="evidence" value="ECO:0007669"/>
    <property type="project" value="UniProtKB-EC"/>
</dbReference>
<dbReference type="AlphaFoldDB" id="W5Z0U0"/>
<evidence type="ECO:0000256" key="4">
    <source>
        <dbReference type="SAM" id="MobiDB-lite"/>
    </source>
</evidence>
<dbReference type="Gene3D" id="3.30.70.270">
    <property type="match status" value="1"/>
</dbReference>
<dbReference type="FunFam" id="3.30.70.270:FF:000001">
    <property type="entry name" value="Diguanylate cyclase domain protein"/>
    <property type="match status" value="1"/>
</dbReference>
<dbReference type="HOGENOM" id="CLU_000445_11_16_6"/>
<gene>
    <name evidence="6" type="ORF">AU15_15050</name>
</gene>
<dbReference type="InterPro" id="IPR029787">
    <property type="entry name" value="Nucleotide_cyclase"/>
</dbReference>
<evidence type="ECO:0000256" key="3">
    <source>
        <dbReference type="ARBA" id="ARBA00034247"/>
    </source>
</evidence>
<evidence type="ECO:0000313" key="7">
    <source>
        <dbReference type="Proteomes" id="UP000035081"/>
    </source>
</evidence>
<organism evidence="6 7">
    <name type="scientific">Marinobacter salarius</name>
    <dbReference type="NCBI Taxonomy" id="1420917"/>
    <lineage>
        <taxon>Bacteria</taxon>
        <taxon>Pseudomonadati</taxon>
        <taxon>Pseudomonadota</taxon>
        <taxon>Gammaproteobacteria</taxon>
        <taxon>Pseudomonadales</taxon>
        <taxon>Marinobacteraceae</taxon>
        <taxon>Marinobacter</taxon>
    </lineage>
</organism>
<dbReference type="InterPro" id="IPR050469">
    <property type="entry name" value="Diguanylate_Cyclase"/>
</dbReference>
<dbReference type="KEGG" id="msr:AU15_15050"/>
<name>W5Z0U0_9GAMM</name>
<comment type="cofactor">
    <cofactor evidence="1">
        <name>Mg(2+)</name>
        <dbReference type="ChEBI" id="CHEBI:18420"/>
    </cofactor>
</comment>
<comment type="catalytic activity">
    <reaction evidence="3">
        <text>2 GTP = 3',3'-c-di-GMP + 2 diphosphate</text>
        <dbReference type="Rhea" id="RHEA:24898"/>
        <dbReference type="ChEBI" id="CHEBI:33019"/>
        <dbReference type="ChEBI" id="CHEBI:37565"/>
        <dbReference type="ChEBI" id="CHEBI:58805"/>
        <dbReference type="EC" id="2.7.7.65"/>
    </reaction>
</comment>
<evidence type="ECO:0000256" key="2">
    <source>
        <dbReference type="ARBA" id="ARBA00012528"/>
    </source>
</evidence>
<feature type="domain" description="GGDEF" evidence="5">
    <location>
        <begin position="38"/>
        <end position="170"/>
    </location>
</feature>
<reference evidence="6 7" key="1">
    <citation type="journal article" date="2014" name="Genome Announc.">
        <title>Draft Genome Sequences of Marinobacter similis A3d10T and Marinobacter salarius R9SW1T.</title>
        <authorList>
            <person name="Ivanova E.P."/>
            <person name="Ng H.J."/>
            <person name="Webb H.K."/>
            <person name="Feng G."/>
            <person name="Oshima K."/>
            <person name="Hattori M."/>
            <person name="Ohkuma M."/>
            <person name="Sergeev A.F."/>
            <person name="Mikhailov V.V."/>
            <person name="Crawford R.J."/>
            <person name="Sawabe T."/>
        </authorList>
    </citation>
    <scope>NUCLEOTIDE SEQUENCE [LARGE SCALE GENOMIC DNA]</scope>
    <source>
        <strain evidence="7">A3d10 and R9SW1</strain>
    </source>
</reference>
<dbReference type="SUPFAM" id="SSF55073">
    <property type="entry name" value="Nucleotide cyclase"/>
    <property type="match status" value="1"/>
</dbReference>
<dbReference type="Pfam" id="PF00990">
    <property type="entry name" value="GGDEF"/>
    <property type="match status" value="1"/>
</dbReference>
<dbReference type="SMART" id="SM00267">
    <property type="entry name" value="GGDEF"/>
    <property type="match status" value="1"/>
</dbReference>
<accession>W5Z0U0</accession>
<dbReference type="PANTHER" id="PTHR45138:SF9">
    <property type="entry name" value="DIGUANYLATE CYCLASE DGCM-RELATED"/>
    <property type="match status" value="1"/>
</dbReference>
<dbReference type="InterPro" id="IPR000160">
    <property type="entry name" value="GGDEF_dom"/>
</dbReference>
<evidence type="ECO:0000313" key="6">
    <source>
        <dbReference type="EMBL" id="AHI32108.1"/>
    </source>
</evidence>
<dbReference type="EMBL" id="CP007152">
    <property type="protein sequence ID" value="AHI32108.1"/>
    <property type="molecule type" value="Genomic_DNA"/>
</dbReference>
<dbReference type="EC" id="2.7.7.65" evidence="2"/>
<dbReference type="CDD" id="cd01949">
    <property type="entry name" value="GGDEF"/>
    <property type="match status" value="1"/>
</dbReference>
<evidence type="ECO:0000256" key="1">
    <source>
        <dbReference type="ARBA" id="ARBA00001946"/>
    </source>
</evidence>
<protein>
    <recommendedName>
        <fullName evidence="2">diguanylate cyclase</fullName>
        <ecNumber evidence="2">2.7.7.65</ecNumber>
    </recommendedName>
</protein>
<dbReference type="PANTHER" id="PTHR45138">
    <property type="entry name" value="REGULATORY COMPONENTS OF SENSORY TRANSDUCTION SYSTEM"/>
    <property type="match status" value="1"/>
</dbReference>
<evidence type="ECO:0000259" key="5">
    <source>
        <dbReference type="PROSITE" id="PS50887"/>
    </source>
</evidence>
<feature type="region of interest" description="Disordered" evidence="4">
    <location>
        <begin position="165"/>
        <end position="186"/>
    </location>
</feature>
<dbReference type="InterPro" id="IPR043128">
    <property type="entry name" value="Rev_trsase/Diguanyl_cyclase"/>
</dbReference>
<dbReference type="PROSITE" id="PS50887">
    <property type="entry name" value="GGDEF"/>
    <property type="match status" value="1"/>
</dbReference>
<dbReference type="NCBIfam" id="TIGR00254">
    <property type="entry name" value="GGDEF"/>
    <property type="match status" value="1"/>
</dbReference>
<proteinExistence type="predicted"/>
<dbReference type="Proteomes" id="UP000035081">
    <property type="component" value="Chromosome"/>
</dbReference>